<comment type="caution">
    <text evidence="8">The sequence shown here is derived from an EMBL/GenBank/DDBJ whole genome shotgun (WGS) entry which is preliminary data.</text>
</comment>
<dbReference type="Pfam" id="PF07162">
    <property type="entry name" value="B9-C2"/>
    <property type="match status" value="1"/>
</dbReference>
<evidence type="ECO:0000256" key="3">
    <source>
        <dbReference type="ARBA" id="ARBA00022794"/>
    </source>
</evidence>
<evidence type="ECO:0000256" key="6">
    <source>
        <dbReference type="ARBA" id="ARBA00038411"/>
    </source>
</evidence>
<dbReference type="PANTHER" id="PTHR12968:SF1">
    <property type="entry name" value="B9 DOMAIN-CONTAINING PROTEIN 1"/>
    <property type="match status" value="1"/>
</dbReference>
<name>A0AAV7JEP2_9METZ</name>
<dbReference type="PROSITE" id="PS51381">
    <property type="entry name" value="C2_B9"/>
    <property type="match status" value="1"/>
</dbReference>
<accession>A0AAV7JEP2</accession>
<keyword evidence="2" id="KW-0963">Cytoplasm</keyword>
<proteinExistence type="inferred from homology"/>
<keyword evidence="4" id="KW-0206">Cytoskeleton</keyword>
<keyword evidence="3" id="KW-0970">Cilium biogenesis/degradation</keyword>
<dbReference type="PANTHER" id="PTHR12968">
    <property type="entry name" value="B9 DOMAIN-CONTAINING"/>
    <property type="match status" value="1"/>
</dbReference>
<dbReference type="GO" id="GO:0060271">
    <property type="term" value="P:cilium assembly"/>
    <property type="evidence" value="ECO:0007669"/>
    <property type="project" value="TreeGrafter"/>
</dbReference>
<reference evidence="8 9" key="1">
    <citation type="journal article" date="2023" name="BMC Biol.">
        <title>The compact genome of the sponge Oopsacas minuta (Hexactinellida) is lacking key metazoan core genes.</title>
        <authorList>
            <person name="Santini S."/>
            <person name="Schenkelaars Q."/>
            <person name="Jourda C."/>
            <person name="Duchesne M."/>
            <person name="Belahbib H."/>
            <person name="Rocher C."/>
            <person name="Selva M."/>
            <person name="Riesgo A."/>
            <person name="Vervoort M."/>
            <person name="Leys S.P."/>
            <person name="Kodjabachian L."/>
            <person name="Le Bivic A."/>
            <person name="Borchiellini C."/>
            <person name="Claverie J.M."/>
            <person name="Renard E."/>
        </authorList>
    </citation>
    <scope>NUCLEOTIDE SEQUENCE [LARGE SCALE GENOMIC DNA]</scope>
    <source>
        <strain evidence="8">SPO-2</strain>
    </source>
</reference>
<dbReference type="GO" id="GO:0036038">
    <property type="term" value="C:MKS complex"/>
    <property type="evidence" value="ECO:0007669"/>
    <property type="project" value="TreeGrafter"/>
</dbReference>
<evidence type="ECO:0000256" key="4">
    <source>
        <dbReference type="ARBA" id="ARBA00023212"/>
    </source>
</evidence>
<organism evidence="8 9">
    <name type="scientific">Oopsacas minuta</name>
    <dbReference type="NCBI Taxonomy" id="111878"/>
    <lineage>
        <taxon>Eukaryota</taxon>
        <taxon>Metazoa</taxon>
        <taxon>Porifera</taxon>
        <taxon>Hexactinellida</taxon>
        <taxon>Hexasterophora</taxon>
        <taxon>Lyssacinosida</taxon>
        <taxon>Leucopsacidae</taxon>
        <taxon>Oopsacas</taxon>
    </lineage>
</organism>
<evidence type="ECO:0000256" key="7">
    <source>
        <dbReference type="ARBA" id="ARBA00039274"/>
    </source>
</evidence>
<evidence type="ECO:0000313" key="9">
    <source>
        <dbReference type="Proteomes" id="UP001165289"/>
    </source>
</evidence>
<comment type="subcellular location">
    <subcellularLocation>
        <location evidence="1">Cytoplasm</location>
        <location evidence="1">Cytoskeleton</location>
        <location evidence="1">Cilium basal body</location>
    </subcellularLocation>
</comment>
<protein>
    <recommendedName>
        <fullName evidence="7">B9 domain-containing protein 1</fullName>
    </recommendedName>
</protein>
<keyword evidence="5" id="KW-0966">Cell projection</keyword>
<comment type="similarity">
    <text evidence="6">Belongs to the B9D family.</text>
</comment>
<dbReference type="InterPro" id="IPR010796">
    <property type="entry name" value="C2_B9-type_dom"/>
</dbReference>
<keyword evidence="9" id="KW-1185">Reference proteome</keyword>
<dbReference type="AlphaFoldDB" id="A0AAV7JEP2"/>
<evidence type="ECO:0000313" key="8">
    <source>
        <dbReference type="EMBL" id="KAI6647252.1"/>
    </source>
</evidence>
<evidence type="ECO:0000256" key="2">
    <source>
        <dbReference type="ARBA" id="ARBA00022490"/>
    </source>
</evidence>
<evidence type="ECO:0000256" key="5">
    <source>
        <dbReference type="ARBA" id="ARBA00023273"/>
    </source>
</evidence>
<gene>
    <name evidence="8" type="ORF">LOD99_12249</name>
</gene>
<dbReference type="Proteomes" id="UP001165289">
    <property type="component" value="Unassembled WGS sequence"/>
</dbReference>
<dbReference type="EMBL" id="JAKMXF010000343">
    <property type="protein sequence ID" value="KAI6647252.1"/>
    <property type="molecule type" value="Genomic_DNA"/>
</dbReference>
<evidence type="ECO:0000256" key="1">
    <source>
        <dbReference type="ARBA" id="ARBA00004120"/>
    </source>
</evidence>
<sequence length="193" mass="21527">MAEDSLATTFLYTLSGEIQSGDFFEFDSLYCKYSFNQGQDWTLLSGLSEGITQISTKSHTKSYLSNPLVIWNFPLELTYSSTTPFGWPQIVLSVYGLDILGRDVIRGYGAIHLPCQSGEHSFSIPMVVPKSSTIFQEILGTILGRRAEFLSPAFIAQGAGREVTRVRSQGRVVVKCHVILRGFKEMGYSYARE</sequence>